<feature type="domain" description="Xylanase inhibitor N-terminal" evidence="2">
    <location>
        <begin position="4"/>
        <end position="67"/>
    </location>
</feature>
<comment type="caution">
    <text evidence="3">The sequence shown here is derived from an EMBL/GenBank/DDBJ whole genome shotgun (WGS) entry which is preliminary data.</text>
</comment>
<gene>
    <name evidence="3" type="ORF">COLO4_03681</name>
</gene>
<proteinExistence type="inferred from homology"/>
<dbReference type="InterPro" id="IPR032861">
    <property type="entry name" value="TAXi_N"/>
</dbReference>
<dbReference type="OrthoDB" id="1716684at2759"/>
<feature type="non-terminal residue" evidence="3">
    <location>
        <position position="1"/>
    </location>
</feature>
<dbReference type="EMBL" id="AWUE01010230">
    <property type="protein sequence ID" value="OMP11807.1"/>
    <property type="molecule type" value="Genomic_DNA"/>
</dbReference>
<name>A0A1R3KXP2_9ROSI</name>
<organism evidence="3 4">
    <name type="scientific">Corchorus olitorius</name>
    <dbReference type="NCBI Taxonomy" id="93759"/>
    <lineage>
        <taxon>Eukaryota</taxon>
        <taxon>Viridiplantae</taxon>
        <taxon>Streptophyta</taxon>
        <taxon>Embryophyta</taxon>
        <taxon>Tracheophyta</taxon>
        <taxon>Spermatophyta</taxon>
        <taxon>Magnoliopsida</taxon>
        <taxon>eudicotyledons</taxon>
        <taxon>Gunneridae</taxon>
        <taxon>Pentapetalae</taxon>
        <taxon>rosids</taxon>
        <taxon>malvids</taxon>
        <taxon>Malvales</taxon>
        <taxon>Malvaceae</taxon>
        <taxon>Grewioideae</taxon>
        <taxon>Apeibeae</taxon>
        <taxon>Corchorus</taxon>
    </lineage>
</organism>
<dbReference type="STRING" id="93759.A0A1R3KXP2"/>
<reference evidence="4" key="1">
    <citation type="submission" date="2013-09" db="EMBL/GenBank/DDBJ databases">
        <title>Corchorus olitorius genome sequencing.</title>
        <authorList>
            <person name="Alam M."/>
            <person name="Haque M.S."/>
            <person name="Islam M.S."/>
            <person name="Emdad E.M."/>
            <person name="Islam M.M."/>
            <person name="Ahmed B."/>
            <person name="Halim A."/>
            <person name="Hossen Q.M.M."/>
            <person name="Hossain M.Z."/>
            <person name="Ahmed R."/>
            <person name="Khan M.M."/>
            <person name="Islam R."/>
            <person name="Rashid M.M."/>
            <person name="Khan S.A."/>
            <person name="Rahman M.S."/>
            <person name="Alam M."/>
            <person name="Yahiya A.S."/>
            <person name="Khan M.S."/>
            <person name="Azam M.S."/>
            <person name="Haque T."/>
            <person name="Lashkar M.Z.H."/>
            <person name="Akhand A.I."/>
            <person name="Morshed G."/>
            <person name="Roy S."/>
            <person name="Uddin K.S."/>
            <person name="Rabeya T."/>
            <person name="Hossain A.S."/>
            <person name="Chowdhury A."/>
            <person name="Snigdha A.R."/>
            <person name="Mortoza M.S."/>
            <person name="Matin S.A."/>
            <person name="Hoque S.M.E."/>
            <person name="Islam M.K."/>
            <person name="Roy D.K."/>
            <person name="Haider R."/>
            <person name="Moosa M.M."/>
            <person name="Elias S.M."/>
            <person name="Hasan A.M."/>
            <person name="Jahan S."/>
            <person name="Shafiuddin M."/>
            <person name="Mahmood N."/>
            <person name="Shommy N.S."/>
        </authorList>
    </citation>
    <scope>NUCLEOTIDE SEQUENCE [LARGE SCALE GENOMIC DNA]</scope>
    <source>
        <strain evidence="4">cv. O-4</strain>
    </source>
</reference>
<evidence type="ECO:0000313" key="3">
    <source>
        <dbReference type="EMBL" id="OMP11807.1"/>
    </source>
</evidence>
<comment type="similarity">
    <text evidence="1">Belongs to the peptidase A1 family.</text>
</comment>
<dbReference type="SUPFAM" id="SSF50630">
    <property type="entry name" value="Acid proteases"/>
    <property type="match status" value="1"/>
</dbReference>
<dbReference type="InterPro" id="IPR021109">
    <property type="entry name" value="Peptidase_aspartic_dom_sf"/>
</dbReference>
<evidence type="ECO:0000256" key="1">
    <source>
        <dbReference type="ARBA" id="ARBA00007447"/>
    </source>
</evidence>
<dbReference type="Pfam" id="PF14543">
    <property type="entry name" value="TAXi_N"/>
    <property type="match status" value="1"/>
</dbReference>
<dbReference type="AlphaFoldDB" id="A0A1R3KXP2"/>
<evidence type="ECO:0000259" key="2">
    <source>
        <dbReference type="Pfam" id="PF14543"/>
    </source>
</evidence>
<accession>A0A1R3KXP2</accession>
<dbReference type="Gene3D" id="2.40.70.10">
    <property type="entry name" value="Acid Proteases"/>
    <property type="match status" value="1"/>
</dbReference>
<keyword evidence="4" id="KW-1185">Reference proteome</keyword>
<protein>
    <submittedName>
        <fullName evidence="3">Aspartic peptidase</fullName>
    </submittedName>
</protein>
<evidence type="ECO:0000313" key="4">
    <source>
        <dbReference type="Proteomes" id="UP000187203"/>
    </source>
</evidence>
<dbReference type="Proteomes" id="UP000187203">
    <property type="component" value="Unassembled WGS sequence"/>
</dbReference>
<sequence length="93" mass="10353">APHPLYRPNNDLVPCKDPLCAALHPPGDYKCESPDQCDYEVEYADGGSSLGVLVRNVFSLNYTNGVRLTLGHNHLQYITSQDVHSIIPNILKY</sequence>